<dbReference type="Pfam" id="PF00929">
    <property type="entry name" value="RNase_T"/>
    <property type="match status" value="1"/>
</dbReference>
<feature type="region of interest" description="Disordered" evidence="7">
    <location>
        <begin position="255"/>
        <end position="280"/>
    </location>
</feature>
<dbReference type="GO" id="GO:0010629">
    <property type="term" value="P:negative regulation of gene expression"/>
    <property type="evidence" value="ECO:0007669"/>
    <property type="project" value="UniProtKB-ARBA"/>
</dbReference>
<feature type="region of interest" description="Disordered" evidence="7">
    <location>
        <begin position="1"/>
        <end position="46"/>
    </location>
</feature>
<sequence>MEDSPLSSSSKRKMPPMDGTATDHDSFTKVPTRQEKRKQKKIDKRKPEFQFNVSDMRYGKKVTLAHVRDMILYILAEAQKPQWLQIDHKASISHVVLLLIPGLLPEHLGLDPEVTHSSMPFPITSPSAPLDQVSLIPALSTLFTYGCPTRAPGDKTRMHSPINQLLMSPMTDAVKKQKEDESKVVQDEPTGAKRNIPLQYLVTPNQMIDNDYQLPAYIKPSDVPIIPGLDLETITKELPIPLPSQDGSAWSVIGAGSLQGKNPKGNRREGGWVETPEAKGPPADGKYPILAVDCEMVVSADGDELARVSVIDFETGDSVFDELVQPKAEITDYRTQWSGITPERLFSATHDLPAIQTLLLHGSSPIITPHTILLGHSLDCDLSALRIRHPLCIDTALIYKHPRGPPFKPGLKWLAQKWLGKDIQAGTAGHDSAEDARACVDLFKMKLIKGPSFGNSVNNMESIVERLGRSKTESGRARTSCYCDYGDPRWLYGAKATTAVQAHNDDDVVKSIVDNVEQHDFLFGRMLELSQVQGWNESDPTPDNSPETLNAALSSLSTRLSTLHASLPSNTALVIVTGNSNPIPMLDLQKKRQNWERVTKLKGSTGGMEGEERWMAEDERELEGKVEDAKAGMAFLRIKS</sequence>
<dbReference type="Proteomes" id="UP000094065">
    <property type="component" value="Unassembled WGS sequence"/>
</dbReference>
<keyword evidence="3" id="KW-0540">Nuclease</keyword>
<evidence type="ECO:0000256" key="4">
    <source>
        <dbReference type="ARBA" id="ARBA00022801"/>
    </source>
</evidence>
<gene>
    <name evidence="9" type="ORF">L202_08172</name>
</gene>
<dbReference type="EMBL" id="AWGJ01000014">
    <property type="protein sequence ID" value="ODN72734.1"/>
    <property type="molecule type" value="Genomic_DNA"/>
</dbReference>
<dbReference type="InterPro" id="IPR012337">
    <property type="entry name" value="RNaseH-like_sf"/>
</dbReference>
<evidence type="ECO:0000256" key="1">
    <source>
        <dbReference type="ARBA" id="ARBA00004123"/>
    </source>
</evidence>
<dbReference type="InterPro" id="IPR013520">
    <property type="entry name" value="Ribonucl_H"/>
</dbReference>
<dbReference type="OrthoDB" id="206335at2759"/>
<protein>
    <recommendedName>
        <fullName evidence="8">Exonuclease domain-containing protein</fullName>
    </recommendedName>
</protein>
<proteinExistence type="inferred from homology"/>
<evidence type="ECO:0000256" key="7">
    <source>
        <dbReference type="SAM" id="MobiDB-lite"/>
    </source>
</evidence>
<dbReference type="InterPro" id="IPR047021">
    <property type="entry name" value="REXO1/3/4-like"/>
</dbReference>
<comment type="caution">
    <text evidence="9">The sequence shown here is derived from an EMBL/GenBank/DDBJ whole genome shotgun (WGS) entry which is preliminary data.</text>
</comment>
<evidence type="ECO:0000256" key="6">
    <source>
        <dbReference type="ARBA" id="ARBA00023242"/>
    </source>
</evidence>
<dbReference type="AlphaFoldDB" id="A0A1E3H8W7"/>
<feature type="domain" description="Exonuclease" evidence="8">
    <location>
        <begin position="288"/>
        <end position="452"/>
    </location>
</feature>
<dbReference type="GO" id="GO:0004527">
    <property type="term" value="F:exonuclease activity"/>
    <property type="evidence" value="ECO:0007669"/>
    <property type="project" value="UniProtKB-KW"/>
</dbReference>
<name>A0A1E3H8W7_9TREE</name>
<dbReference type="PANTHER" id="PTHR12801:SF115">
    <property type="entry name" value="FI18136P1-RELATED"/>
    <property type="match status" value="1"/>
</dbReference>
<dbReference type="FunFam" id="3.30.420.10:FF:000031">
    <property type="entry name" value="RNA exonuclease 1"/>
    <property type="match status" value="1"/>
</dbReference>
<dbReference type="GO" id="GO:0005634">
    <property type="term" value="C:nucleus"/>
    <property type="evidence" value="ECO:0007669"/>
    <property type="project" value="UniProtKB-SubCell"/>
</dbReference>
<dbReference type="RefSeq" id="XP_018988675.1">
    <property type="nucleotide sequence ID" value="XM_019143012.1"/>
</dbReference>
<keyword evidence="6" id="KW-0539">Nucleus</keyword>
<evidence type="ECO:0000256" key="2">
    <source>
        <dbReference type="ARBA" id="ARBA00006357"/>
    </source>
</evidence>
<dbReference type="PANTHER" id="PTHR12801">
    <property type="entry name" value="RNA EXONUCLEASE REXO1 / RECO3 FAMILY MEMBER-RELATED"/>
    <property type="match status" value="1"/>
</dbReference>
<reference evidence="9 10" key="1">
    <citation type="submission" date="2016-06" db="EMBL/GenBank/DDBJ databases">
        <title>Evolution of pathogenesis and genome organization in the Tremellales.</title>
        <authorList>
            <person name="Cuomo C."/>
            <person name="Litvintseva A."/>
            <person name="Heitman J."/>
            <person name="Chen Y."/>
            <person name="Sun S."/>
            <person name="Springer D."/>
            <person name="Dromer F."/>
            <person name="Young S."/>
            <person name="Zeng Q."/>
            <person name="Chapman S."/>
            <person name="Gujja S."/>
            <person name="Saif S."/>
            <person name="Birren B."/>
        </authorList>
    </citation>
    <scope>NUCLEOTIDE SEQUENCE [LARGE SCALE GENOMIC DNA]</scope>
    <source>
        <strain evidence="9 10">CBS 6039</strain>
    </source>
</reference>
<evidence type="ECO:0000313" key="10">
    <source>
        <dbReference type="Proteomes" id="UP000094065"/>
    </source>
</evidence>
<dbReference type="STRING" id="1295533.A0A1E3H8W7"/>
<dbReference type="InterPro" id="IPR034922">
    <property type="entry name" value="REX1-like_exo"/>
</dbReference>
<dbReference type="GeneID" id="30159481"/>
<comment type="subcellular location">
    <subcellularLocation>
        <location evidence="1">Nucleus</location>
    </subcellularLocation>
</comment>
<dbReference type="GO" id="GO:0003676">
    <property type="term" value="F:nucleic acid binding"/>
    <property type="evidence" value="ECO:0007669"/>
    <property type="project" value="InterPro"/>
</dbReference>
<dbReference type="InterPro" id="IPR036397">
    <property type="entry name" value="RNaseH_sf"/>
</dbReference>
<dbReference type="Gene3D" id="3.30.420.10">
    <property type="entry name" value="Ribonuclease H-like superfamily/Ribonuclease H"/>
    <property type="match status" value="1"/>
</dbReference>
<evidence type="ECO:0000256" key="5">
    <source>
        <dbReference type="ARBA" id="ARBA00022839"/>
    </source>
</evidence>
<evidence type="ECO:0000256" key="3">
    <source>
        <dbReference type="ARBA" id="ARBA00022722"/>
    </source>
</evidence>
<feature type="compositionally biased region" description="Basic residues" evidence="7">
    <location>
        <begin position="35"/>
        <end position="44"/>
    </location>
</feature>
<dbReference type="SMART" id="SM00479">
    <property type="entry name" value="EXOIII"/>
    <property type="match status" value="1"/>
</dbReference>
<keyword evidence="4" id="KW-0378">Hydrolase</keyword>
<dbReference type="CDD" id="cd06145">
    <property type="entry name" value="REX1_like"/>
    <property type="match status" value="1"/>
</dbReference>
<comment type="similarity">
    <text evidence="2">Belongs to the REXO1/REXO3 family.</text>
</comment>
<keyword evidence="5" id="KW-0269">Exonuclease</keyword>
<organism evidence="9 10">
    <name type="scientific">Cryptococcus amylolentus CBS 6039</name>
    <dbReference type="NCBI Taxonomy" id="1295533"/>
    <lineage>
        <taxon>Eukaryota</taxon>
        <taxon>Fungi</taxon>
        <taxon>Dikarya</taxon>
        <taxon>Basidiomycota</taxon>
        <taxon>Agaricomycotina</taxon>
        <taxon>Tremellomycetes</taxon>
        <taxon>Tremellales</taxon>
        <taxon>Cryptococcaceae</taxon>
        <taxon>Cryptococcus</taxon>
    </lineage>
</organism>
<accession>A0A1E3H8W7</accession>
<evidence type="ECO:0000259" key="8">
    <source>
        <dbReference type="SMART" id="SM00479"/>
    </source>
</evidence>
<dbReference type="SUPFAM" id="SSF53098">
    <property type="entry name" value="Ribonuclease H-like"/>
    <property type="match status" value="1"/>
</dbReference>
<keyword evidence="10" id="KW-1185">Reference proteome</keyword>
<evidence type="ECO:0000313" key="9">
    <source>
        <dbReference type="EMBL" id="ODN72734.1"/>
    </source>
</evidence>